<evidence type="ECO:0000256" key="4">
    <source>
        <dbReference type="ARBA" id="ARBA00023118"/>
    </source>
</evidence>
<dbReference type="STRING" id="880724.Metig_1343"/>
<dbReference type="GO" id="GO:0003723">
    <property type="term" value="F:RNA binding"/>
    <property type="evidence" value="ECO:0007669"/>
    <property type="project" value="UniProtKB-KW"/>
</dbReference>
<keyword evidence="3" id="KW-0694">RNA-binding</keyword>
<feature type="domain" description="CRISPR type III-associated protein" evidence="5">
    <location>
        <begin position="11"/>
        <end position="211"/>
    </location>
</feature>
<gene>
    <name evidence="7" type="ordered locus">Metig_1343</name>
</gene>
<proteinExistence type="inferred from homology"/>
<dbReference type="InterPro" id="IPR005510">
    <property type="entry name" value="Csm4"/>
</dbReference>
<dbReference type="AlphaFoldDB" id="F6BET1"/>
<dbReference type="InterPro" id="IPR040932">
    <property type="entry name" value="Csm4_C"/>
</dbReference>
<dbReference type="NCBIfam" id="TIGR01903">
    <property type="entry name" value="cas5_csm4"/>
    <property type="match status" value="1"/>
</dbReference>
<dbReference type="HOGENOM" id="CLU_062371_0_1_2"/>
<organism evidence="8">
    <name type="scientific">Methanotorris igneus (strain DSM 5666 / JCM 11834 / Kol 5)</name>
    <dbReference type="NCBI Taxonomy" id="880724"/>
    <lineage>
        <taxon>Archaea</taxon>
        <taxon>Methanobacteriati</taxon>
        <taxon>Methanobacteriota</taxon>
        <taxon>Methanomada group</taxon>
        <taxon>Methanococci</taxon>
        <taxon>Methanococcales</taxon>
        <taxon>Methanocaldococcaceae</taxon>
        <taxon>Methanotorris</taxon>
    </lineage>
</organism>
<accession>F6BET1</accession>
<keyword evidence="4" id="KW-0051">Antiviral defense</keyword>
<feature type="domain" description="Csm4 C-terminal" evidence="6">
    <location>
        <begin position="223"/>
        <end position="310"/>
    </location>
</feature>
<protein>
    <recommendedName>
        <fullName evidence="2">CRISPR system Cms protein Csm4</fullName>
    </recommendedName>
</protein>
<dbReference type="Pfam" id="PF03787">
    <property type="entry name" value="RAMPs"/>
    <property type="match status" value="1"/>
</dbReference>
<evidence type="ECO:0000313" key="8">
    <source>
        <dbReference type="Proteomes" id="UP000009227"/>
    </source>
</evidence>
<evidence type="ECO:0000259" key="6">
    <source>
        <dbReference type="Pfam" id="PF17953"/>
    </source>
</evidence>
<comment type="similarity">
    <text evidence="1">Belongs to the CRISPR-associated Csm4 family.</text>
</comment>
<dbReference type="EMBL" id="CP002737">
    <property type="protein sequence ID" value="AEF96878.1"/>
    <property type="molecule type" value="Genomic_DNA"/>
</dbReference>
<dbReference type="KEGG" id="mig:Metig_1343"/>
<evidence type="ECO:0000256" key="2">
    <source>
        <dbReference type="ARBA" id="ARBA00016109"/>
    </source>
</evidence>
<dbReference type="Proteomes" id="UP000009227">
    <property type="component" value="Chromosome"/>
</dbReference>
<sequence length="314" mass="36415">MVKIMQMKAIKLYFQTPLYMGGERGAIIPVHSDTIFGAIINALIYLNVDIEPFVGAFEENRFSISSAFPFRGEKLFFPKPFHINSYINKKIDKDPNLEGYLKLKKFKKKKFFDKENFEKMINGKIPDLDEINYEEKYGYKVADIPKIVLDRITVNSHLYHISQVFFEDNAGLYFLFQGDDEIFKNYIKPAIRLLGDEGIGGKRTWGLGKFKPKFEDIALKTQESDLFVTLSLTIPKNKNVLHLWDFIKRGDWIFTRNGKPRRKPTIMMVKEGSILNKDPGEIIDLDNYGNFSGEIGHKVLVNAKSFLIPVRWKH</sequence>
<dbReference type="InterPro" id="IPR005537">
    <property type="entry name" value="RAMP_III_fam"/>
</dbReference>
<reference evidence="7 8" key="1">
    <citation type="submission" date="2011-05" db="EMBL/GenBank/DDBJ databases">
        <title>Complete sequence of Methanotorris igneus Kol 5.</title>
        <authorList>
            <consortium name="US DOE Joint Genome Institute"/>
            <person name="Lucas S."/>
            <person name="Han J."/>
            <person name="Lapidus A."/>
            <person name="Cheng J.-F."/>
            <person name="Goodwin L."/>
            <person name="Pitluck S."/>
            <person name="Peters L."/>
            <person name="Mikhailova N."/>
            <person name="Chertkov O."/>
            <person name="Han C."/>
            <person name="Tapia R."/>
            <person name="Land M."/>
            <person name="Hauser L."/>
            <person name="Kyrpides N."/>
            <person name="Ivanova N."/>
            <person name="Pagani I."/>
            <person name="Sieprawska-Lupa M."/>
            <person name="Whitman W."/>
            <person name="Woyke T."/>
        </authorList>
    </citation>
    <scope>NUCLEOTIDE SEQUENCE [LARGE SCALE GENOMIC DNA]</scope>
    <source>
        <strain evidence="8">DSM 5666 / JCM 11834 / Kol 5</strain>
    </source>
</reference>
<keyword evidence="8" id="KW-1185">Reference proteome</keyword>
<dbReference type="Pfam" id="PF17953">
    <property type="entry name" value="Csm4_C"/>
    <property type="match status" value="1"/>
</dbReference>
<evidence type="ECO:0000259" key="5">
    <source>
        <dbReference type="Pfam" id="PF03787"/>
    </source>
</evidence>
<evidence type="ECO:0000256" key="3">
    <source>
        <dbReference type="ARBA" id="ARBA00022884"/>
    </source>
</evidence>
<name>F6BET1_METIK</name>
<evidence type="ECO:0000256" key="1">
    <source>
        <dbReference type="ARBA" id="ARBA00005772"/>
    </source>
</evidence>
<evidence type="ECO:0000313" key="7">
    <source>
        <dbReference type="EMBL" id="AEF96878.1"/>
    </source>
</evidence>
<dbReference type="GO" id="GO:0051607">
    <property type="term" value="P:defense response to virus"/>
    <property type="evidence" value="ECO:0007669"/>
    <property type="project" value="UniProtKB-KW"/>
</dbReference>